<dbReference type="InterPro" id="IPR051323">
    <property type="entry name" value="AtsK-like"/>
</dbReference>
<organism evidence="7 8">
    <name type="scientific">Streptomyces decoyicus</name>
    <dbReference type="NCBI Taxonomy" id="249567"/>
    <lineage>
        <taxon>Bacteria</taxon>
        <taxon>Bacillati</taxon>
        <taxon>Actinomycetota</taxon>
        <taxon>Actinomycetes</taxon>
        <taxon>Kitasatosporales</taxon>
        <taxon>Streptomycetaceae</taxon>
        <taxon>Streptomyces</taxon>
    </lineage>
</organism>
<evidence type="ECO:0000313" key="7">
    <source>
        <dbReference type="EMBL" id="WSB70875.1"/>
    </source>
</evidence>
<dbReference type="InterPro" id="IPR003819">
    <property type="entry name" value="TauD/TfdA-like"/>
</dbReference>
<accession>A0ABZ1FKC9</accession>
<evidence type="ECO:0000259" key="6">
    <source>
        <dbReference type="Pfam" id="PF02668"/>
    </source>
</evidence>
<comment type="similarity">
    <text evidence="1">Belongs to the TfdA dioxygenase family.</text>
</comment>
<keyword evidence="5" id="KW-0408">Iron</keyword>
<dbReference type="Pfam" id="PF02668">
    <property type="entry name" value="TauD"/>
    <property type="match status" value="1"/>
</dbReference>
<evidence type="ECO:0000256" key="2">
    <source>
        <dbReference type="ARBA" id="ARBA00022723"/>
    </source>
</evidence>
<dbReference type="GO" id="GO:0051213">
    <property type="term" value="F:dioxygenase activity"/>
    <property type="evidence" value="ECO:0007669"/>
    <property type="project" value="UniProtKB-KW"/>
</dbReference>
<keyword evidence="2" id="KW-0479">Metal-binding</keyword>
<dbReference type="Gene3D" id="3.60.130.10">
    <property type="entry name" value="Clavaminate synthase-like"/>
    <property type="match status" value="1"/>
</dbReference>
<dbReference type="Proteomes" id="UP001344251">
    <property type="component" value="Chromosome"/>
</dbReference>
<proteinExistence type="inferred from homology"/>
<evidence type="ECO:0000256" key="1">
    <source>
        <dbReference type="ARBA" id="ARBA00005896"/>
    </source>
</evidence>
<gene>
    <name evidence="7" type="ORF">OG863_24605</name>
</gene>
<dbReference type="EMBL" id="CP109106">
    <property type="protein sequence ID" value="WSB70875.1"/>
    <property type="molecule type" value="Genomic_DNA"/>
</dbReference>
<name>A0ABZ1FKC9_9ACTN</name>
<dbReference type="InterPro" id="IPR042098">
    <property type="entry name" value="TauD-like_sf"/>
</dbReference>
<sequence>MLVSQLLLSFVVLGGWLVAGLVWEPTSAGWGARVEGVDLGAPLGAECAAALVELFRARHLLVFSGQGFSLEEQIRFMGYLGPVLHEEGSGIGFVSNVKEGAALGVSELSFHSDTGHCAVPLEGVSLFAEDVEGCVTSTRFANVAAAYGRLPAALRSRVASLVCENAMPVSLDGRNVGLSVAEGMPRAEHPVVWRHPVSGEPGLMVNANQTTRIVGLEDGESRELLEELFSVMYAEDAVYEHSWQQGDVVIWHNLAVQHARGGLEGNGRRTLRRVALGEKGFWEQCPTLRYADFKNQQNTAEDKATA</sequence>
<dbReference type="SUPFAM" id="SSF51197">
    <property type="entry name" value="Clavaminate synthase-like"/>
    <property type="match status" value="1"/>
</dbReference>
<feature type="domain" description="TauD/TfdA-like" evidence="6">
    <location>
        <begin position="25"/>
        <end position="274"/>
    </location>
</feature>
<dbReference type="RefSeq" id="WP_326620449.1">
    <property type="nucleotide sequence ID" value="NZ_CP109106.1"/>
</dbReference>
<keyword evidence="4" id="KW-0560">Oxidoreductase</keyword>
<evidence type="ECO:0000256" key="3">
    <source>
        <dbReference type="ARBA" id="ARBA00022964"/>
    </source>
</evidence>
<keyword evidence="3 7" id="KW-0223">Dioxygenase</keyword>
<reference evidence="7 8" key="1">
    <citation type="submission" date="2022-10" db="EMBL/GenBank/DDBJ databases">
        <title>The complete genomes of actinobacterial strains from the NBC collection.</title>
        <authorList>
            <person name="Joergensen T.S."/>
            <person name="Alvarez Arevalo M."/>
            <person name="Sterndorff E.B."/>
            <person name="Faurdal D."/>
            <person name="Vuksanovic O."/>
            <person name="Mourched A.-S."/>
            <person name="Charusanti P."/>
            <person name="Shaw S."/>
            <person name="Blin K."/>
            <person name="Weber T."/>
        </authorList>
    </citation>
    <scope>NUCLEOTIDE SEQUENCE [LARGE SCALE GENOMIC DNA]</scope>
    <source>
        <strain evidence="7 8">NBC 01774</strain>
    </source>
</reference>
<evidence type="ECO:0000256" key="4">
    <source>
        <dbReference type="ARBA" id="ARBA00023002"/>
    </source>
</evidence>
<evidence type="ECO:0000313" key="8">
    <source>
        <dbReference type="Proteomes" id="UP001344251"/>
    </source>
</evidence>
<protein>
    <submittedName>
        <fullName evidence="7">TauD/TfdA family dioxygenase</fullName>
    </submittedName>
</protein>
<dbReference type="PANTHER" id="PTHR30468:SF1">
    <property type="entry name" value="ALPHA-KETOGLUTARATE-DEPENDENT SULFONATE DIOXYGENASE"/>
    <property type="match status" value="1"/>
</dbReference>
<dbReference type="PANTHER" id="PTHR30468">
    <property type="entry name" value="ALPHA-KETOGLUTARATE-DEPENDENT SULFONATE DIOXYGENASE"/>
    <property type="match status" value="1"/>
</dbReference>
<keyword evidence="8" id="KW-1185">Reference proteome</keyword>
<evidence type="ECO:0000256" key="5">
    <source>
        <dbReference type="ARBA" id="ARBA00023004"/>
    </source>
</evidence>